<sequence>MTGPVLSELERLFRAEHGRAVAVLTGLFGDLDVAEEAVQEAFAAAARHWPSAGVPPSPAGWIITVARNRAIDRLRREALREDRHAQAALLHACDHQRETPGDGDWDGVPDDRLRLIFTCCHPALATGAQVAPTPVVALNRAVAVAEVEGPQAALTLVEGLGLDGYHLWHAVRAGLLERLGRGREAAAAYEAAITRCGNAAEVRFLRRGRRLLGAG</sequence>
<protein>
    <recommendedName>
        <fullName evidence="1">RNA polymerase sigma-70 region 2 domain-containing protein</fullName>
    </recommendedName>
</protein>
<comment type="caution">
    <text evidence="2">The sequence shown here is derived from an EMBL/GenBank/DDBJ whole genome shotgun (WGS) entry which is preliminary data.</text>
</comment>
<name>A0ABQ2R521_9ACTN</name>
<feature type="domain" description="RNA polymerase sigma-70 region 2" evidence="1">
    <location>
        <begin position="12"/>
        <end position="78"/>
    </location>
</feature>
<dbReference type="Pfam" id="PF04542">
    <property type="entry name" value="Sigma70_r2"/>
    <property type="match status" value="1"/>
</dbReference>
<dbReference type="RefSeq" id="WP_189248933.1">
    <property type="nucleotide sequence ID" value="NZ_BMQJ01000013.1"/>
</dbReference>
<dbReference type="PANTHER" id="PTHR47756">
    <property type="entry name" value="BLL6612 PROTEIN-RELATED"/>
    <property type="match status" value="1"/>
</dbReference>
<dbReference type="SUPFAM" id="SSF88946">
    <property type="entry name" value="Sigma2 domain of RNA polymerase sigma factors"/>
    <property type="match status" value="1"/>
</dbReference>
<dbReference type="Gene3D" id="1.10.1740.10">
    <property type="match status" value="1"/>
</dbReference>
<gene>
    <name evidence="2" type="ORF">GCM10010140_50510</name>
</gene>
<dbReference type="InterPro" id="IPR007627">
    <property type="entry name" value="RNA_pol_sigma70_r2"/>
</dbReference>
<reference evidence="3" key="1">
    <citation type="journal article" date="2019" name="Int. J. Syst. Evol. Microbiol.">
        <title>The Global Catalogue of Microorganisms (GCM) 10K type strain sequencing project: providing services to taxonomists for standard genome sequencing and annotation.</title>
        <authorList>
            <consortium name="The Broad Institute Genomics Platform"/>
            <consortium name="The Broad Institute Genome Sequencing Center for Infectious Disease"/>
            <person name="Wu L."/>
            <person name="Ma J."/>
        </authorList>
    </citation>
    <scope>NUCLEOTIDE SEQUENCE [LARGE SCALE GENOMIC DNA]</scope>
    <source>
        <strain evidence="3">JCM 3115</strain>
    </source>
</reference>
<keyword evidence="3" id="KW-1185">Reference proteome</keyword>
<proteinExistence type="predicted"/>
<dbReference type="InterPro" id="IPR013325">
    <property type="entry name" value="RNA_pol_sigma_r2"/>
</dbReference>
<dbReference type="PANTHER" id="PTHR47756:SF2">
    <property type="entry name" value="BLL6612 PROTEIN"/>
    <property type="match status" value="1"/>
</dbReference>
<dbReference type="Proteomes" id="UP000611554">
    <property type="component" value="Unassembled WGS sequence"/>
</dbReference>
<accession>A0ABQ2R521</accession>
<evidence type="ECO:0000313" key="3">
    <source>
        <dbReference type="Proteomes" id="UP000611554"/>
    </source>
</evidence>
<evidence type="ECO:0000259" key="1">
    <source>
        <dbReference type="Pfam" id="PF04542"/>
    </source>
</evidence>
<evidence type="ECO:0000313" key="2">
    <source>
        <dbReference type="EMBL" id="GGQ14151.1"/>
    </source>
</evidence>
<organism evidence="2 3">
    <name type="scientific">Streptosporangium pseudovulgare</name>
    <dbReference type="NCBI Taxonomy" id="35765"/>
    <lineage>
        <taxon>Bacteria</taxon>
        <taxon>Bacillati</taxon>
        <taxon>Actinomycetota</taxon>
        <taxon>Actinomycetes</taxon>
        <taxon>Streptosporangiales</taxon>
        <taxon>Streptosporangiaceae</taxon>
        <taxon>Streptosporangium</taxon>
    </lineage>
</organism>
<dbReference type="EMBL" id="BMQJ01000013">
    <property type="protein sequence ID" value="GGQ14151.1"/>
    <property type="molecule type" value="Genomic_DNA"/>
</dbReference>